<keyword evidence="4" id="KW-1185">Reference proteome</keyword>
<gene>
    <name evidence="3" type="ORF">CXB51_032396</name>
</gene>
<dbReference type="EMBL" id="JAHUZN010000012">
    <property type="protein sequence ID" value="KAG8475705.1"/>
    <property type="molecule type" value="Genomic_DNA"/>
</dbReference>
<protein>
    <recommendedName>
        <fullName evidence="2">TauD/TfdA-like domain-containing protein</fullName>
    </recommendedName>
</protein>
<dbReference type="GO" id="GO:0016491">
    <property type="term" value="F:oxidoreductase activity"/>
    <property type="evidence" value="ECO:0007669"/>
    <property type="project" value="UniProtKB-KW"/>
</dbReference>
<sequence length="353" mass="39875">MEFSCKDFKVGKCQGQKLVDGESMPLVLQPPKADKADIESLLLALKTNKDWFEQLIIKNSAVLLRGFDVKNAQDFNDIVEAFGWDDIRYVGPAPRTHVHKRVWTANEGPLSEFIYYHHEMVLAAYGAVKLAMIMIDLHKTERQNKSNMKFDPTAIKESPKTLLLFCEVPPPEGGETPFVPSFRVTERMLEEFPEAVEEMEAKGLQYSFTALSKNDTSSMRGRGWEDTFGTSDREEAERRAEALGMDLEWLANGGVKAVLGPRSLTRVFDGRKGRRMWFNTVVGMHGKEISSASMADGTEIPENVVKRCGEIIEEESIQFKWEKGDVAIFDNMALLHGRRPSKPPRRVLVATCK</sequence>
<reference evidence="3 4" key="1">
    <citation type="journal article" date="2021" name="bioRxiv">
        <title>The Gossypium anomalum genome as a resource for cotton improvement and evolutionary analysis of hybrid incompatibility.</title>
        <authorList>
            <person name="Grover C.E."/>
            <person name="Yuan D."/>
            <person name="Arick M.A."/>
            <person name="Miller E.R."/>
            <person name="Hu G."/>
            <person name="Peterson D.G."/>
            <person name="Wendel J.F."/>
            <person name="Udall J.A."/>
        </authorList>
    </citation>
    <scope>NUCLEOTIDE SEQUENCE [LARGE SCALE GENOMIC DNA]</scope>
    <source>
        <strain evidence="3">JFW-Udall</strain>
        <tissue evidence="3">Leaf</tissue>
    </source>
</reference>
<evidence type="ECO:0000313" key="3">
    <source>
        <dbReference type="EMBL" id="KAG8475705.1"/>
    </source>
</evidence>
<evidence type="ECO:0000313" key="4">
    <source>
        <dbReference type="Proteomes" id="UP000701853"/>
    </source>
</evidence>
<keyword evidence="1" id="KW-0560">Oxidoreductase</keyword>
<dbReference type="InterPro" id="IPR003819">
    <property type="entry name" value="TauD/TfdA-like"/>
</dbReference>
<dbReference type="InterPro" id="IPR042098">
    <property type="entry name" value="TauD-like_sf"/>
</dbReference>
<dbReference type="InterPro" id="IPR050411">
    <property type="entry name" value="AlphaKG_dependent_hydroxylases"/>
</dbReference>
<dbReference type="OrthoDB" id="408743at2759"/>
<proteinExistence type="predicted"/>
<comment type="caution">
    <text evidence="3">The sequence shown here is derived from an EMBL/GenBank/DDBJ whole genome shotgun (WGS) entry which is preliminary data.</text>
</comment>
<dbReference type="Proteomes" id="UP000701853">
    <property type="component" value="Chromosome 12"/>
</dbReference>
<evidence type="ECO:0000259" key="2">
    <source>
        <dbReference type="Pfam" id="PF02668"/>
    </source>
</evidence>
<name>A0A8J5YE36_9ROSI</name>
<feature type="domain" description="TauD/TfdA-like" evidence="2">
    <location>
        <begin position="32"/>
        <end position="350"/>
    </location>
</feature>
<dbReference type="PANTHER" id="PTHR10696:SF42">
    <property type="entry name" value="OS08G0383800 PROTEIN"/>
    <property type="match status" value="1"/>
</dbReference>
<evidence type="ECO:0000256" key="1">
    <source>
        <dbReference type="ARBA" id="ARBA00023002"/>
    </source>
</evidence>
<dbReference type="Pfam" id="PF02668">
    <property type="entry name" value="TauD"/>
    <property type="match status" value="1"/>
</dbReference>
<dbReference type="PANTHER" id="PTHR10696">
    <property type="entry name" value="GAMMA-BUTYROBETAINE HYDROXYLASE-RELATED"/>
    <property type="match status" value="1"/>
</dbReference>
<organism evidence="3 4">
    <name type="scientific">Gossypium anomalum</name>
    <dbReference type="NCBI Taxonomy" id="47600"/>
    <lineage>
        <taxon>Eukaryota</taxon>
        <taxon>Viridiplantae</taxon>
        <taxon>Streptophyta</taxon>
        <taxon>Embryophyta</taxon>
        <taxon>Tracheophyta</taxon>
        <taxon>Spermatophyta</taxon>
        <taxon>Magnoliopsida</taxon>
        <taxon>eudicotyledons</taxon>
        <taxon>Gunneridae</taxon>
        <taxon>Pentapetalae</taxon>
        <taxon>rosids</taxon>
        <taxon>malvids</taxon>
        <taxon>Malvales</taxon>
        <taxon>Malvaceae</taxon>
        <taxon>Malvoideae</taxon>
        <taxon>Gossypium</taxon>
    </lineage>
</organism>
<dbReference type="AlphaFoldDB" id="A0A8J5YE36"/>
<accession>A0A8J5YE36</accession>
<dbReference type="SUPFAM" id="SSF51197">
    <property type="entry name" value="Clavaminate synthase-like"/>
    <property type="match status" value="1"/>
</dbReference>
<dbReference type="Gene3D" id="3.60.130.10">
    <property type="entry name" value="Clavaminate synthase-like"/>
    <property type="match status" value="2"/>
</dbReference>